<gene>
    <name evidence="2" type="ORF">PXEA_LOCUS14123</name>
</gene>
<dbReference type="AlphaFoldDB" id="A0A448WUT8"/>
<dbReference type="Proteomes" id="UP000784294">
    <property type="component" value="Unassembled WGS sequence"/>
</dbReference>
<dbReference type="EMBL" id="CAAALY010047573">
    <property type="protein sequence ID" value="VEL20683.1"/>
    <property type="molecule type" value="Genomic_DNA"/>
</dbReference>
<feature type="compositionally biased region" description="Basic and acidic residues" evidence="1">
    <location>
        <begin position="76"/>
        <end position="85"/>
    </location>
</feature>
<evidence type="ECO:0000313" key="3">
    <source>
        <dbReference type="Proteomes" id="UP000784294"/>
    </source>
</evidence>
<sequence>MSESYRRLGTGEEGAEMHIFSRKLGDNSSCLVRRWPRHRTGKCRFGCRGSGVTTAWQAESPPDGAQATGQGARGNHGLDKHDHWSLRPTATSLPSPLEDVAHDEVGHQGRQLPAPSSQPQIAKPGEAGRTADQSGHIHAHTRVRHKGGEACRHTDVSGQAVGPQDSRSPWLRRCCVSRRPGLFPTCRLVCHALPAYRLHFIAAMTTQSLGRRQHSLERVRVSKELVPFRPKRFAFSRRVNDFCADGLSVRLALCNLA</sequence>
<comment type="caution">
    <text evidence="2">The sequence shown here is derived from an EMBL/GenBank/DDBJ whole genome shotgun (WGS) entry which is preliminary data.</text>
</comment>
<feature type="region of interest" description="Disordered" evidence="1">
    <location>
        <begin position="53"/>
        <end position="166"/>
    </location>
</feature>
<protein>
    <submittedName>
        <fullName evidence="2">Uncharacterized protein</fullName>
    </submittedName>
</protein>
<keyword evidence="3" id="KW-1185">Reference proteome</keyword>
<reference evidence="2" key="1">
    <citation type="submission" date="2018-11" db="EMBL/GenBank/DDBJ databases">
        <authorList>
            <consortium name="Pathogen Informatics"/>
        </authorList>
    </citation>
    <scope>NUCLEOTIDE SEQUENCE</scope>
</reference>
<organism evidence="2 3">
    <name type="scientific">Protopolystoma xenopodis</name>
    <dbReference type="NCBI Taxonomy" id="117903"/>
    <lineage>
        <taxon>Eukaryota</taxon>
        <taxon>Metazoa</taxon>
        <taxon>Spiralia</taxon>
        <taxon>Lophotrochozoa</taxon>
        <taxon>Platyhelminthes</taxon>
        <taxon>Monogenea</taxon>
        <taxon>Polyopisthocotylea</taxon>
        <taxon>Polystomatidea</taxon>
        <taxon>Polystomatidae</taxon>
        <taxon>Protopolystoma</taxon>
    </lineage>
</organism>
<proteinExistence type="predicted"/>
<evidence type="ECO:0000313" key="2">
    <source>
        <dbReference type="EMBL" id="VEL20683.1"/>
    </source>
</evidence>
<name>A0A448WUT8_9PLAT</name>
<accession>A0A448WUT8</accession>
<feature type="compositionally biased region" description="Basic and acidic residues" evidence="1">
    <location>
        <begin position="146"/>
        <end position="155"/>
    </location>
</feature>
<evidence type="ECO:0000256" key="1">
    <source>
        <dbReference type="SAM" id="MobiDB-lite"/>
    </source>
</evidence>